<accession>A0A1S8I4X0</accession>
<evidence type="ECO:0000313" key="2">
    <source>
        <dbReference type="Proteomes" id="UP000191171"/>
    </source>
</evidence>
<dbReference type="Proteomes" id="UP000191171">
    <property type="component" value="Unassembled WGS sequence"/>
</dbReference>
<evidence type="ECO:0000313" key="1">
    <source>
        <dbReference type="EMBL" id="OOL79683.1"/>
    </source>
</evidence>
<comment type="caution">
    <text evidence="1">The sequence shown here is derived from an EMBL/GenBank/DDBJ whole genome shotgun (WGS) entry which is preliminary data.</text>
</comment>
<gene>
    <name evidence="1" type="ORF">B1P95_15290</name>
</gene>
<sequence length="70" mass="8122">MLVLPRVETHGFLVSHALRTKLTEVINKKIVDKEIFLCLQSERIGTTIFYKIFVLNHFLVISLLIQNNVL</sequence>
<dbReference type="AlphaFoldDB" id="A0A1S8I4X0"/>
<name>A0A1S8I4X0_ENTFC</name>
<proteinExistence type="predicted"/>
<protein>
    <submittedName>
        <fullName evidence="1">Uncharacterized protein</fullName>
    </submittedName>
</protein>
<organism evidence="1 2">
    <name type="scientific">Enterococcus faecium</name>
    <name type="common">Streptococcus faecium</name>
    <dbReference type="NCBI Taxonomy" id="1352"/>
    <lineage>
        <taxon>Bacteria</taxon>
        <taxon>Bacillati</taxon>
        <taxon>Bacillota</taxon>
        <taxon>Bacilli</taxon>
        <taxon>Lactobacillales</taxon>
        <taxon>Enterococcaceae</taxon>
        <taxon>Enterococcus</taxon>
    </lineage>
</organism>
<dbReference type="EMBL" id="MVGJ01000206">
    <property type="protein sequence ID" value="OOL79683.1"/>
    <property type="molecule type" value="Genomic_DNA"/>
</dbReference>
<reference evidence="1 2" key="1">
    <citation type="submission" date="2017-02" db="EMBL/GenBank/DDBJ databases">
        <title>Clonality and virulence of isolates of VRE in Hematopoietic Stem Cell Transplanted (HSCT) patients.</title>
        <authorList>
            <person name="Marchi A.P."/>
            <person name="Martins R.C."/>
            <person name="Marie S.K."/>
            <person name="Levin A.S."/>
            <person name="Costa S.F."/>
        </authorList>
    </citation>
    <scope>NUCLEOTIDE SEQUENCE [LARGE SCALE GENOMIC DNA]</scope>
    <source>
        <strain evidence="1 2">LIM1759</strain>
    </source>
</reference>